<sequence length="355" mass="40685">MLMFANQRSSVEDEADGKLRHRVYLLLIYFLFDLVFKLLRMQSDRSLGLFNIYLDSIVHNMNWSTAMLKKPTVLHAFPGLMGCQLLAVEDLTYTPDLLADERLAKGLLQYGCPHYRRRCHIRAPCCGKIFDCRHCHNEAMNSIDVERRHRHELPRQEVRQVICVLCGTEQEVQQICINCGVCMGKYFCGTCKLFDDDVSKQQYHCSGCGICRIGGRENFFHCFTCGCCYSVVLKNSHSCVEGAMHHDCPVCFEYLFESTNDVSVLPCGHTIHVNCLKEMQQHLQFACPLCSKSVCDMSKVWEILDMEIAATPMPESYHNKKVRILCNDCGAISEVRFHVVGQKCLKCKSYNTRQT</sequence>
<dbReference type="AlphaFoldDB" id="A0AAV8RAH6"/>
<protein>
    <recommendedName>
        <fullName evidence="10">RING-type domain-containing protein</fullName>
    </recommendedName>
</protein>
<organism evidence="8 9">
    <name type="scientific">Ensete ventricosum</name>
    <name type="common">Abyssinian banana</name>
    <name type="synonym">Musa ensete</name>
    <dbReference type="NCBI Taxonomy" id="4639"/>
    <lineage>
        <taxon>Eukaryota</taxon>
        <taxon>Viridiplantae</taxon>
        <taxon>Streptophyta</taxon>
        <taxon>Embryophyta</taxon>
        <taxon>Tracheophyta</taxon>
        <taxon>Spermatophyta</taxon>
        <taxon>Magnoliopsida</taxon>
        <taxon>Liliopsida</taxon>
        <taxon>Zingiberales</taxon>
        <taxon>Musaceae</taxon>
        <taxon>Ensete</taxon>
    </lineage>
</organism>
<dbReference type="PANTHER" id="PTHR21319:SF53">
    <property type="entry name" value="RING FINGER AND CHY ZINC FINGER DOMAIN-CONTAINING PROTEIN 1"/>
    <property type="match status" value="1"/>
</dbReference>
<dbReference type="InterPro" id="IPR001841">
    <property type="entry name" value="Znf_RING"/>
</dbReference>
<dbReference type="Gene3D" id="3.30.40.10">
    <property type="entry name" value="Zinc/RING finger domain, C3HC4 (zinc finger)"/>
    <property type="match status" value="1"/>
</dbReference>
<feature type="domain" description="CTCHY-type" evidence="7">
    <location>
        <begin position="183"/>
        <end position="247"/>
    </location>
</feature>
<feature type="domain" description="RING-type" evidence="5">
    <location>
        <begin position="248"/>
        <end position="291"/>
    </location>
</feature>
<dbReference type="PROSITE" id="PS50089">
    <property type="entry name" value="ZF_RING_2"/>
    <property type="match status" value="1"/>
</dbReference>
<dbReference type="GO" id="GO:0016567">
    <property type="term" value="P:protein ubiquitination"/>
    <property type="evidence" value="ECO:0007669"/>
    <property type="project" value="TreeGrafter"/>
</dbReference>
<dbReference type="SUPFAM" id="SSF161245">
    <property type="entry name" value="Zinc hairpin stack"/>
    <property type="match status" value="1"/>
</dbReference>
<dbReference type="Gene3D" id="2.20.28.10">
    <property type="match status" value="1"/>
</dbReference>
<keyword evidence="2 4" id="KW-0863">Zinc-finger</keyword>
<dbReference type="PROSITE" id="PS51270">
    <property type="entry name" value="ZF_CTCHY"/>
    <property type="match status" value="1"/>
</dbReference>
<dbReference type="Pfam" id="PF05495">
    <property type="entry name" value="zf-CHY"/>
    <property type="match status" value="1"/>
</dbReference>
<dbReference type="InterPro" id="IPR037275">
    <property type="entry name" value="Znf_CTCHY_sf"/>
</dbReference>
<evidence type="ECO:0000256" key="1">
    <source>
        <dbReference type="ARBA" id="ARBA00022723"/>
    </source>
</evidence>
<dbReference type="EMBL" id="JAQQAF010000004">
    <property type="protein sequence ID" value="KAJ8494171.1"/>
    <property type="molecule type" value="Genomic_DNA"/>
</dbReference>
<dbReference type="InterPro" id="IPR017921">
    <property type="entry name" value="Znf_CTCHY"/>
</dbReference>
<dbReference type="Proteomes" id="UP001222027">
    <property type="component" value="Unassembled WGS sequence"/>
</dbReference>
<dbReference type="PROSITE" id="PS51266">
    <property type="entry name" value="ZF_CHY"/>
    <property type="match status" value="1"/>
</dbReference>
<dbReference type="CDD" id="cd16464">
    <property type="entry name" value="RING-H2_Pirh2-like"/>
    <property type="match status" value="1"/>
</dbReference>
<dbReference type="Pfam" id="PF14599">
    <property type="entry name" value="zinc_ribbon_6"/>
    <property type="match status" value="1"/>
</dbReference>
<accession>A0AAV8RAH6</accession>
<evidence type="ECO:0000313" key="8">
    <source>
        <dbReference type="EMBL" id="KAJ8494171.1"/>
    </source>
</evidence>
<evidence type="ECO:0000256" key="2">
    <source>
        <dbReference type="ARBA" id="ARBA00022771"/>
    </source>
</evidence>
<dbReference type="InterPro" id="IPR039512">
    <property type="entry name" value="RCHY1_zinc-ribbon"/>
</dbReference>
<evidence type="ECO:0000313" key="9">
    <source>
        <dbReference type="Proteomes" id="UP001222027"/>
    </source>
</evidence>
<dbReference type="InterPro" id="IPR037274">
    <property type="entry name" value="Znf_CHY_sf"/>
</dbReference>
<dbReference type="Pfam" id="PF13639">
    <property type="entry name" value="zf-RING_2"/>
    <property type="match status" value="1"/>
</dbReference>
<evidence type="ECO:0000259" key="6">
    <source>
        <dbReference type="PROSITE" id="PS51266"/>
    </source>
</evidence>
<dbReference type="SMART" id="SM00184">
    <property type="entry name" value="RING"/>
    <property type="match status" value="1"/>
</dbReference>
<comment type="caution">
    <text evidence="8">The sequence shown here is derived from an EMBL/GenBank/DDBJ whole genome shotgun (WGS) entry which is preliminary data.</text>
</comment>
<evidence type="ECO:0000259" key="5">
    <source>
        <dbReference type="PROSITE" id="PS50089"/>
    </source>
</evidence>
<dbReference type="InterPro" id="IPR008913">
    <property type="entry name" value="Znf_CHY"/>
</dbReference>
<evidence type="ECO:0000259" key="7">
    <source>
        <dbReference type="PROSITE" id="PS51270"/>
    </source>
</evidence>
<keyword evidence="3" id="KW-0862">Zinc</keyword>
<evidence type="ECO:0000256" key="4">
    <source>
        <dbReference type="PROSITE-ProRule" id="PRU00601"/>
    </source>
</evidence>
<name>A0AAV8RAH6_ENSVE</name>
<feature type="domain" description="CHY-type" evidence="6">
    <location>
        <begin position="105"/>
        <end position="181"/>
    </location>
</feature>
<dbReference type="GO" id="GO:0061630">
    <property type="term" value="F:ubiquitin protein ligase activity"/>
    <property type="evidence" value="ECO:0007669"/>
    <property type="project" value="TreeGrafter"/>
</dbReference>
<keyword evidence="1" id="KW-0479">Metal-binding</keyword>
<keyword evidence="9" id="KW-1185">Reference proteome</keyword>
<evidence type="ECO:0000256" key="3">
    <source>
        <dbReference type="ARBA" id="ARBA00022833"/>
    </source>
</evidence>
<dbReference type="SUPFAM" id="SSF57850">
    <property type="entry name" value="RING/U-box"/>
    <property type="match status" value="1"/>
</dbReference>
<dbReference type="GO" id="GO:0008270">
    <property type="term" value="F:zinc ion binding"/>
    <property type="evidence" value="ECO:0007669"/>
    <property type="project" value="UniProtKB-KW"/>
</dbReference>
<dbReference type="GO" id="GO:0006511">
    <property type="term" value="P:ubiquitin-dependent protein catabolic process"/>
    <property type="evidence" value="ECO:0007669"/>
    <property type="project" value="TreeGrafter"/>
</dbReference>
<dbReference type="SUPFAM" id="SSF161219">
    <property type="entry name" value="CHY zinc finger-like"/>
    <property type="match status" value="1"/>
</dbReference>
<dbReference type="PANTHER" id="PTHR21319">
    <property type="entry name" value="RING FINGER AND CHY ZINC FINGER DOMAIN-CONTAINING PROTEIN 1"/>
    <property type="match status" value="1"/>
</dbReference>
<proteinExistence type="predicted"/>
<gene>
    <name evidence="8" type="ORF">OPV22_015892</name>
</gene>
<dbReference type="GO" id="GO:0005634">
    <property type="term" value="C:nucleus"/>
    <property type="evidence" value="ECO:0007669"/>
    <property type="project" value="TreeGrafter"/>
</dbReference>
<evidence type="ECO:0008006" key="10">
    <source>
        <dbReference type="Google" id="ProtNLM"/>
    </source>
</evidence>
<reference evidence="8 9" key="1">
    <citation type="submission" date="2022-12" db="EMBL/GenBank/DDBJ databases">
        <title>Chromosome-scale assembly of the Ensete ventricosum genome.</title>
        <authorList>
            <person name="Dussert Y."/>
            <person name="Stocks J."/>
            <person name="Wendawek A."/>
            <person name="Woldeyes F."/>
            <person name="Nichols R.A."/>
            <person name="Borrell J.S."/>
        </authorList>
    </citation>
    <scope>NUCLEOTIDE SEQUENCE [LARGE SCALE GENOMIC DNA]</scope>
    <source>
        <strain evidence="9">cv. Maze</strain>
        <tissue evidence="8">Seeds</tissue>
    </source>
</reference>
<dbReference type="InterPro" id="IPR013083">
    <property type="entry name" value="Znf_RING/FYVE/PHD"/>
</dbReference>